<evidence type="ECO:0000256" key="3">
    <source>
        <dbReference type="ARBA" id="ARBA00017959"/>
    </source>
</evidence>
<dbReference type="PROSITE" id="PS50860">
    <property type="entry name" value="AA_TRNA_LIGASE_II_ALA"/>
    <property type="match status" value="1"/>
</dbReference>
<dbReference type="EMBL" id="VEVO01000009">
    <property type="protein sequence ID" value="KAF0036950.1"/>
    <property type="molecule type" value="Genomic_DNA"/>
</dbReference>
<dbReference type="InterPro" id="IPR018164">
    <property type="entry name" value="Ala-tRNA-synth_IIc_N"/>
</dbReference>
<dbReference type="PANTHER" id="PTHR11777:SF8">
    <property type="entry name" value="ALANINE--TRNA LIGASE, MITOCHONDRIAL"/>
    <property type="match status" value="1"/>
</dbReference>
<dbReference type="Proteomes" id="UP000438429">
    <property type="component" value="Unassembled WGS sequence"/>
</dbReference>
<dbReference type="InterPro" id="IPR012947">
    <property type="entry name" value="tRNA_SAD"/>
</dbReference>
<keyword evidence="8" id="KW-0694">RNA-binding</keyword>
<dbReference type="Gene3D" id="3.30.980.10">
    <property type="entry name" value="Threonyl-trna Synthetase, Chain A, domain 2"/>
    <property type="match status" value="1"/>
</dbReference>
<dbReference type="InterPro" id="IPR018163">
    <property type="entry name" value="Thr/Ala-tRNA-synth_IIc_edit"/>
</dbReference>
<evidence type="ECO:0000256" key="5">
    <source>
        <dbReference type="ARBA" id="ARBA00022598"/>
    </source>
</evidence>
<evidence type="ECO:0000313" key="13">
    <source>
        <dbReference type="Proteomes" id="UP000438429"/>
    </source>
</evidence>
<dbReference type="PRINTS" id="PR00980">
    <property type="entry name" value="TRNASYNTHALA"/>
</dbReference>
<evidence type="ECO:0000259" key="11">
    <source>
        <dbReference type="PROSITE" id="PS50860"/>
    </source>
</evidence>
<dbReference type="InterPro" id="IPR002318">
    <property type="entry name" value="Ala-tRNA-lgiase_IIc"/>
</dbReference>
<dbReference type="EC" id="6.1.1.7" evidence="2"/>
<dbReference type="Pfam" id="PF01411">
    <property type="entry name" value="tRNA-synt_2c"/>
    <property type="match status" value="2"/>
</dbReference>
<evidence type="ECO:0000256" key="1">
    <source>
        <dbReference type="ARBA" id="ARBA00008429"/>
    </source>
</evidence>
<dbReference type="SMART" id="SM00863">
    <property type="entry name" value="tRNA_SAD"/>
    <property type="match status" value="1"/>
</dbReference>
<dbReference type="SUPFAM" id="SSF101353">
    <property type="entry name" value="Putative anticodon-binding domain of alanyl-tRNA synthetase (AlaRS)"/>
    <property type="match status" value="1"/>
</dbReference>
<keyword evidence="5" id="KW-0436">Ligase</keyword>
<evidence type="ECO:0000256" key="6">
    <source>
        <dbReference type="ARBA" id="ARBA00022741"/>
    </source>
</evidence>
<dbReference type="PANTHER" id="PTHR11777">
    <property type="entry name" value="ALANYL-TRNA SYNTHETASE"/>
    <property type="match status" value="1"/>
</dbReference>
<dbReference type="FunFam" id="3.30.980.10:FF:000004">
    <property type="entry name" value="Alanine--tRNA ligase, cytoplasmic"/>
    <property type="match status" value="1"/>
</dbReference>
<comment type="similarity">
    <text evidence="1">Belongs to the class-II aminoacyl-tRNA synthetase family. Alax-L subfamily.</text>
</comment>
<dbReference type="GO" id="GO:0006419">
    <property type="term" value="P:alanyl-tRNA aminoacylation"/>
    <property type="evidence" value="ECO:0007669"/>
    <property type="project" value="InterPro"/>
</dbReference>
<dbReference type="GO" id="GO:0000049">
    <property type="term" value="F:tRNA binding"/>
    <property type="evidence" value="ECO:0007669"/>
    <property type="project" value="UniProtKB-KW"/>
</dbReference>
<dbReference type="InterPro" id="IPR018162">
    <property type="entry name" value="Ala-tRNA-ligase_IIc_anticod-bd"/>
</dbReference>
<dbReference type="AlphaFoldDB" id="A0A6A4SYP4"/>
<keyword evidence="4" id="KW-0820">tRNA-binding</keyword>
<proteinExistence type="inferred from homology"/>
<dbReference type="GO" id="GO:0004813">
    <property type="term" value="F:alanine-tRNA ligase activity"/>
    <property type="evidence" value="ECO:0007669"/>
    <property type="project" value="UniProtKB-EC"/>
</dbReference>
<dbReference type="InterPro" id="IPR018165">
    <property type="entry name" value="Ala-tRNA-synth_IIc_core"/>
</dbReference>
<comment type="caution">
    <text evidence="12">The sequence shown here is derived from an EMBL/GenBank/DDBJ whole genome shotgun (WGS) entry which is preliminary data.</text>
</comment>
<dbReference type="SUPFAM" id="SSF55186">
    <property type="entry name" value="ThrRS/AlaRS common domain"/>
    <property type="match status" value="1"/>
</dbReference>
<evidence type="ECO:0000256" key="9">
    <source>
        <dbReference type="ARBA" id="ARBA00022917"/>
    </source>
</evidence>
<gene>
    <name evidence="12" type="ORF">F2P81_009824</name>
</gene>
<evidence type="ECO:0000256" key="4">
    <source>
        <dbReference type="ARBA" id="ARBA00022555"/>
    </source>
</evidence>
<dbReference type="SUPFAM" id="SSF50447">
    <property type="entry name" value="Translation proteins"/>
    <property type="match status" value="1"/>
</dbReference>
<keyword evidence="9" id="KW-0648">Protein biosynthesis</keyword>
<accession>A0A6A4SYP4</accession>
<evidence type="ECO:0000256" key="8">
    <source>
        <dbReference type="ARBA" id="ARBA00022884"/>
    </source>
</evidence>
<keyword evidence="10" id="KW-0030">Aminoacyl-tRNA synthetase</keyword>
<dbReference type="GO" id="GO:0002161">
    <property type="term" value="F:aminoacyl-tRNA deacylase activity"/>
    <property type="evidence" value="ECO:0007669"/>
    <property type="project" value="TreeGrafter"/>
</dbReference>
<protein>
    <recommendedName>
        <fullName evidence="3">Alanine--tRNA ligase</fullName>
        <ecNumber evidence="2">6.1.1.7</ecNumber>
    </recommendedName>
</protein>
<dbReference type="Gene3D" id="3.10.310.40">
    <property type="match status" value="1"/>
</dbReference>
<evidence type="ECO:0000256" key="2">
    <source>
        <dbReference type="ARBA" id="ARBA00013168"/>
    </source>
</evidence>
<dbReference type="GO" id="GO:0005739">
    <property type="term" value="C:mitochondrion"/>
    <property type="evidence" value="ECO:0007669"/>
    <property type="project" value="TreeGrafter"/>
</dbReference>
<dbReference type="InterPro" id="IPR050058">
    <property type="entry name" value="Ala-tRNA_ligase"/>
</dbReference>
<evidence type="ECO:0000256" key="7">
    <source>
        <dbReference type="ARBA" id="ARBA00022840"/>
    </source>
</evidence>
<reference evidence="12 13" key="1">
    <citation type="submission" date="2019-06" db="EMBL/GenBank/DDBJ databases">
        <title>Draft genomes of female and male turbot (Scophthalmus maximus).</title>
        <authorList>
            <person name="Xu H."/>
            <person name="Xu X.-W."/>
            <person name="Shao C."/>
            <person name="Chen S."/>
        </authorList>
    </citation>
    <scope>NUCLEOTIDE SEQUENCE [LARGE SCALE GENOMIC DNA]</scope>
    <source>
        <strain evidence="12">Ysfricsl-2016a</strain>
        <tissue evidence="12">Blood</tissue>
    </source>
</reference>
<keyword evidence="6" id="KW-0547">Nucleotide-binding</keyword>
<dbReference type="GO" id="GO:0005524">
    <property type="term" value="F:ATP binding"/>
    <property type="evidence" value="ECO:0007669"/>
    <property type="project" value="UniProtKB-KW"/>
</dbReference>
<organism evidence="12 13">
    <name type="scientific">Scophthalmus maximus</name>
    <name type="common">Turbot</name>
    <name type="synonym">Psetta maxima</name>
    <dbReference type="NCBI Taxonomy" id="52904"/>
    <lineage>
        <taxon>Eukaryota</taxon>
        <taxon>Metazoa</taxon>
        <taxon>Chordata</taxon>
        <taxon>Craniata</taxon>
        <taxon>Vertebrata</taxon>
        <taxon>Euteleostomi</taxon>
        <taxon>Actinopterygii</taxon>
        <taxon>Neopterygii</taxon>
        <taxon>Teleostei</taxon>
        <taxon>Neoteleostei</taxon>
        <taxon>Acanthomorphata</taxon>
        <taxon>Carangaria</taxon>
        <taxon>Pleuronectiformes</taxon>
        <taxon>Pleuronectoidei</taxon>
        <taxon>Scophthalmidae</taxon>
        <taxon>Scophthalmus</taxon>
    </lineage>
</organism>
<evidence type="ECO:0000313" key="12">
    <source>
        <dbReference type="EMBL" id="KAF0036950.1"/>
    </source>
</evidence>
<dbReference type="InterPro" id="IPR009000">
    <property type="entry name" value="Transl_B-barrel_sf"/>
</dbReference>
<name>A0A6A4SYP4_SCOMX</name>
<dbReference type="Pfam" id="PF07973">
    <property type="entry name" value="tRNA_SAD"/>
    <property type="match status" value="1"/>
</dbReference>
<dbReference type="InterPro" id="IPR045864">
    <property type="entry name" value="aa-tRNA-synth_II/BPL/LPL"/>
</dbReference>
<keyword evidence="7" id="KW-0067">ATP-binding</keyword>
<sequence length="645" mass="71022">MGESGPCGPCTEIHYDHVGGRNAATLVNADSPDVVEIWNLVFMQEADLSLRRLPQVSVDTGMGLERLVSVLQGKRSNYDTDLFTPLLHAIHQRSKVAPYRGGTGVVDQRKVDMAYRVVADHVRTLSVCIADGVHPGMSGAELVLRRILRRAVRYCVEVLQAPRGALASLVPTVTHSLGDVYPELHTEAERIMDVINENEAQFLSSLQQGSRLIHRTLNREDIKHGVFPGDRTRVALDVLSLAELQRLVVPHTDDRLKYQYRLEQNRYGADTRTCTEFPACRATVLALYDGQALVSEVTEGQRCGVILDQTCFYSEQGGQSHDQGYFTRDGLQDVLYPVEDVVLVGGYVVHQVTAADRLKSGDQVHLHLDQGSLSVSQLQQVEQCVNDVISANQTVHSQELPLHTARSIRGLRTVDEVYPDPVRVVSVAVPLSELLDDNTDRRTSVELCCGTHLRRTGAIKDLVIVSERQMVKGISRIIAVTGREATLAVDTTPIPQWQRRELQGRLRALQRSSNTSVRKLETREAAGSAQALLEKNGRKEVFVDWVETDSLSVVMKTVNQLSAASPLSHVMLLAHQRHSGKVLCACQVPKDSTSLLASDWAMAVCHHIGGSAGGSAVVAKGTGSSSDITEALRWAEEFARRKIQQ</sequence>
<evidence type="ECO:0000256" key="10">
    <source>
        <dbReference type="ARBA" id="ARBA00023146"/>
    </source>
</evidence>
<feature type="domain" description="Alanyl-transfer RNA synthetases family profile" evidence="11">
    <location>
        <begin position="1"/>
        <end position="491"/>
    </location>
</feature>
<dbReference type="Gene3D" id="3.30.930.10">
    <property type="entry name" value="Bira Bifunctional Protein, Domain 2"/>
    <property type="match status" value="1"/>
</dbReference>
<dbReference type="SUPFAM" id="SSF55681">
    <property type="entry name" value="Class II aaRS and biotin synthetases"/>
    <property type="match status" value="1"/>
</dbReference>